<feature type="chain" id="PRO_5025438796" evidence="2">
    <location>
        <begin position="23"/>
        <end position="225"/>
    </location>
</feature>
<sequence>MRFPTILPLLAATALASSSSSASDSDSSSSSSASPTPEEPTPAGEIWTAKWTDSDLSPYQKLCASSTTFKASIYTLGEMYPTLKEWAPQLKVFYNKQLYPGSWEGKDVHGEGRELLKMPYEELPFAVREWLHKTPKQRHFSVQDDVVFFAPGAIYPILPLFVDEPASTSLSDCEGLYEDLENYSATPKEGVVLGKVERKSLGKNAVEVTVEAFQVKGKAEGKDEL</sequence>
<gene>
    <name evidence="3" type="ORF">BU23DRAFT_537450</name>
</gene>
<dbReference type="Proteomes" id="UP000800036">
    <property type="component" value="Unassembled WGS sequence"/>
</dbReference>
<feature type="compositionally biased region" description="Low complexity" evidence="1">
    <location>
        <begin position="17"/>
        <end position="36"/>
    </location>
</feature>
<keyword evidence="4" id="KW-1185">Reference proteome</keyword>
<evidence type="ECO:0000313" key="4">
    <source>
        <dbReference type="Proteomes" id="UP000800036"/>
    </source>
</evidence>
<reference evidence="3" key="1">
    <citation type="journal article" date="2020" name="Stud. Mycol.">
        <title>101 Dothideomycetes genomes: a test case for predicting lifestyles and emergence of pathogens.</title>
        <authorList>
            <person name="Haridas S."/>
            <person name="Albert R."/>
            <person name="Binder M."/>
            <person name="Bloem J."/>
            <person name="Labutti K."/>
            <person name="Salamov A."/>
            <person name="Andreopoulos B."/>
            <person name="Baker S."/>
            <person name="Barry K."/>
            <person name="Bills G."/>
            <person name="Bluhm B."/>
            <person name="Cannon C."/>
            <person name="Castanera R."/>
            <person name="Culley D."/>
            <person name="Daum C."/>
            <person name="Ezra D."/>
            <person name="Gonzalez J."/>
            <person name="Henrissat B."/>
            <person name="Kuo A."/>
            <person name="Liang C."/>
            <person name="Lipzen A."/>
            <person name="Lutzoni F."/>
            <person name="Magnuson J."/>
            <person name="Mondo S."/>
            <person name="Nolan M."/>
            <person name="Ohm R."/>
            <person name="Pangilinan J."/>
            <person name="Park H.-J."/>
            <person name="Ramirez L."/>
            <person name="Alfaro M."/>
            <person name="Sun H."/>
            <person name="Tritt A."/>
            <person name="Yoshinaga Y."/>
            <person name="Zwiers L.-H."/>
            <person name="Turgeon B."/>
            <person name="Goodwin S."/>
            <person name="Spatafora J."/>
            <person name="Crous P."/>
            <person name="Grigoriev I."/>
        </authorList>
    </citation>
    <scope>NUCLEOTIDE SEQUENCE</scope>
    <source>
        <strain evidence="3">CBS 107.79</strain>
    </source>
</reference>
<evidence type="ECO:0000313" key="3">
    <source>
        <dbReference type="EMBL" id="KAF1970738.1"/>
    </source>
</evidence>
<evidence type="ECO:0000256" key="1">
    <source>
        <dbReference type="SAM" id="MobiDB-lite"/>
    </source>
</evidence>
<dbReference type="EMBL" id="ML976698">
    <property type="protein sequence ID" value="KAF1970738.1"/>
    <property type="molecule type" value="Genomic_DNA"/>
</dbReference>
<evidence type="ECO:0000256" key="2">
    <source>
        <dbReference type="SAM" id="SignalP"/>
    </source>
</evidence>
<accession>A0A6A5V1H7</accession>
<name>A0A6A5V1H7_9PLEO</name>
<feature type="signal peptide" evidence="2">
    <location>
        <begin position="1"/>
        <end position="22"/>
    </location>
</feature>
<dbReference type="AlphaFoldDB" id="A0A6A5V1H7"/>
<keyword evidence="2" id="KW-0732">Signal</keyword>
<organism evidence="3 4">
    <name type="scientific">Bimuria novae-zelandiae CBS 107.79</name>
    <dbReference type="NCBI Taxonomy" id="1447943"/>
    <lineage>
        <taxon>Eukaryota</taxon>
        <taxon>Fungi</taxon>
        <taxon>Dikarya</taxon>
        <taxon>Ascomycota</taxon>
        <taxon>Pezizomycotina</taxon>
        <taxon>Dothideomycetes</taxon>
        <taxon>Pleosporomycetidae</taxon>
        <taxon>Pleosporales</taxon>
        <taxon>Massarineae</taxon>
        <taxon>Didymosphaeriaceae</taxon>
        <taxon>Bimuria</taxon>
    </lineage>
</organism>
<dbReference type="OrthoDB" id="4359806at2759"/>
<protein>
    <submittedName>
        <fullName evidence="3">Uncharacterized protein</fullName>
    </submittedName>
</protein>
<proteinExistence type="predicted"/>
<feature type="region of interest" description="Disordered" evidence="1">
    <location>
        <begin position="17"/>
        <end position="44"/>
    </location>
</feature>